<sequence length="124" mass="13293">MRSRNRTEQENFRENRGRNKRRDLLKAAETGEARFRGRRSPGANAGLWPAPQVHAPTAHVLAVPKSTPSTPGEAGGPLLGEPPPLQPPPPGKEDPLLDGSVYSSCSAEVPSLRLAIGGMWILNA</sequence>
<dbReference type="EMBL" id="OX596086">
    <property type="protein sequence ID" value="CAI9698776.1"/>
    <property type="molecule type" value="Genomic_DNA"/>
</dbReference>
<gene>
    <name evidence="1" type="ORF">MRATA1EN3_LOCUS9989</name>
</gene>
<proteinExistence type="predicted"/>
<name>A0ACB0EET4_RANTA</name>
<evidence type="ECO:0000313" key="1">
    <source>
        <dbReference type="EMBL" id="CAI9698776.1"/>
    </source>
</evidence>
<evidence type="ECO:0000313" key="2">
    <source>
        <dbReference type="Proteomes" id="UP001162501"/>
    </source>
</evidence>
<reference evidence="1" key="1">
    <citation type="submission" date="2023-05" db="EMBL/GenBank/DDBJ databases">
        <authorList>
            <consortium name="ELIXIR-Norway"/>
        </authorList>
    </citation>
    <scope>NUCLEOTIDE SEQUENCE</scope>
</reference>
<organism evidence="1 2">
    <name type="scientific">Rangifer tarandus platyrhynchus</name>
    <name type="common">Svalbard reindeer</name>
    <dbReference type="NCBI Taxonomy" id="3082113"/>
    <lineage>
        <taxon>Eukaryota</taxon>
        <taxon>Metazoa</taxon>
        <taxon>Chordata</taxon>
        <taxon>Craniata</taxon>
        <taxon>Vertebrata</taxon>
        <taxon>Euteleostomi</taxon>
        <taxon>Mammalia</taxon>
        <taxon>Eutheria</taxon>
        <taxon>Laurasiatheria</taxon>
        <taxon>Artiodactyla</taxon>
        <taxon>Ruminantia</taxon>
        <taxon>Pecora</taxon>
        <taxon>Cervidae</taxon>
        <taxon>Odocoileinae</taxon>
        <taxon>Rangifer</taxon>
    </lineage>
</organism>
<dbReference type="Proteomes" id="UP001162501">
    <property type="component" value="Chromosome 2"/>
</dbReference>
<protein>
    <submittedName>
        <fullName evidence="1">Uncharacterized protein</fullName>
    </submittedName>
</protein>
<accession>A0ACB0EET4</accession>